<reference evidence="2" key="1">
    <citation type="journal article" date="2020" name="Cell">
        <title>Large-Scale Comparative Analyses of Tick Genomes Elucidate Their Genetic Diversity and Vector Capacities.</title>
        <authorList>
            <consortium name="Tick Genome and Microbiome Consortium (TIGMIC)"/>
            <person name="Jia N."/>
            <person name="Wang J."/>
            <person name="Shi W."/>
            <person name="Du L."/>
            <person name="Sun Y."/>
            <person name="Zhan W."/>
            <person name="Jiang J.F."/>
            <person name="Wang Q."/>
            <person name="Zhang B."/>
            <person name="Ji P."/>
            <person name="Bell-Sakyi L."/>
            <person name="Cui X.M."/>
            <person name="Yuan T.T."/>
            <person name="Jiang B.G."/>
            <person name="Yang W.F."/>
            <person name="Lam T.T."/>
            <person name="Chang Q.C."/>
            <person name="Ding S.J."/>
            <person name="Wang X.J."/>
            <person name="Zhu J.G."/>
            <person name="Ruan X.D."/>
            <person name="Zhao L."/>
            <person name="Wei J.T."/>
            <person name="Ye R.Z."/>
            <person name="Que T.C."/>
            <person name="Du C.H."/>
            <person name="Zhou Y.H."/>
            <person name="Cheng J.X."/>
            <person name="Dai P.F."/>
            <person name="Guo W.B."/>
            <person name="Han X.H."/>
            <person name="Huang E.J."/>
            <person name="Li L.F."/>
            <person name="Wei W."/>
            <person name="Gao Y.C."/>
            <person name="Liu J.Z."/>
            <person name="Shao H.Z."/>
            <person name="Wang X."/>
            <person name="Wang C.C."/>
            <person name="Yang T.C."/>
            <person name="Huo Q.B."/>
            <person name="Li W."/>
            <person name="Chen H.Y."/>
            <person name="Chen S.E."/>
            <person name="Zhou L.G."/>
            <person name="Ni X.B."/>
            <person name="Tian J.H."/>
            <person name="Sheng Y."/>
            <person name="Liu T."/>
            <person name="Pan Y.S."/>
            <person name="Xia L.Y."/>
            <person name="Li J."/>
            <person name="Zhao F."/>
            <person name="Cao W.C."/>
        </authorList>
    </citation>
    <scope>NUCLEOTIDE SEQUENCE</scope>
    <source>
        <strain evidence="2">Rsan-2018</strain>
    </source>
</reference>
<dbReference type="Pfam" id="PF00704">
    <property type="entry name" value="Glyco_hydro_18"/>
    <property type="match status" value="1"/>
</dbReference>
<dbReference type="InterPro" id="IPR001223">
    <property type="entry name" value="Glyco_hydro18_cat"/>
</dbReference>
<gene>
    <name evidence="2" type="ORF">HPB52_021665</name>
</gene>
<dbReference type="PANTHER" id="PTHR11177">
    <property type="entry name" value="CHITINASE"/>
    <property type="match status" value="1"/>
</dbReference>
<reference evidence="2" key="2">
    <citation type="submission" date="2021-09" db="EMBL/GenBank/DDBJ databases">
        <authorList>
            <person name="Jia N."/>
            <person name="Wang J."/>
            <person name="Shi W."/>
            <person name="Du L."/>
            <person name="Sun Y."/>
            <person name="Zhan W."/>
            <person name="Jiang J."/>
            <person name="Wang Q."/>
            <person name="Zhang B."/>
            <person name="Ji P."/>
            <person name="Sakyi L.B."/>
            <person name="Cui X."/>
            <person name="Yuan T."/>
            <person name="Jiang B."/>
            <person name="Yang W."/>
            <person name="Lam T.T.-Y."/>
            <person name="Chang Q."/>
            <person name="Ding S."/>
            <person name="Wang X."/>
            <person name="Zhu J."/>
            <person name="Ruan X."/>
            <person name="Zhao L."/>
            <person name="Wei J."/>
            <person name="Que T."/>
            <person name="Du C."/>
            <person name="Cheng J."/>
            <person name="Dai P."/>
            <person name="Han X."/>
            <person name="Huang E."/>
            <person name="Gao Y."/>
            <person name="Liu J."/>
            <person name="Shao H."/>
            <person name="Ye R."/>
            <person name="Li L."/>
            <person name="Wei W."/>
            <person name="Wang X."/>
            <person name="Wang C."/>
            <person name="Huo Q."/>
            <person name="Li W."/>
            <person name="Guo W."/>
            <person name="Chen H."/>
            <person name="Chen S."/>
            <person name="Zhou L."/>
            <person name="Zhou L."/>
            <person name="Ni X."/>
            <person name="Tian J."/>
            <person name="Zhou Y."/>
            <person name="Sheng Y."/>
            <person name="Liu T."/>
            <person name="Pan Y."/>
            <person name="Xia L."/>
            <person name="Li J."/>
            <person name="Zhao F."/>
            <person name="Cao W."/>
        </authorList>
    </citation>
    <scope>NUCLEOTIDE SEQUENCE</scope>
    <source>
        <strain evidence="2">Rsan-2018</strain>
        <tissue evidence="2">Larvae</tissue>
    </source>
</reference>
<dbReference type="GO" id="GO:0008061">
    <property type="term" value="F:chitin binding"/>
    <property type="evidence" value="ECO:0007669"/>
    <property type="project" value="TreeGrafter"/>
</dbReference>
<dbReference type="EMBL" id="JABSTV010001249">
    <property type="protein sequence ID" value="KAH7963589.1"/>
    <property type="molecule type" value="Genomic_DNA"/>
</dbReference>
<dbReference type="Proteomes" id="UP000821837">
    <property type="component" value="Chromosome 3"/>
</dbReference>
<evidence type="ECO:0000313" key="2">
    <source>
        <dbReference type="EMBL" id="KAH7963589.1"/>
    </source>
</evidence>
<protein>
    <recommendedName>
        <fullName evidence="1">GH18 domain-containing protein</fullName>
    </recommendedName>
</protein>
<keyword evidence="3" id="KW-1185">Reference proteome</keyword>
<comment type="caution">
    <text evidence="2">The sequence shown here is derived from an EMBL/GenBank/DDBJ whole genome shotgun (WGS) entry which is preliminary data.</text>
</comment>
<proteinExistence type="predicted"/>
<dbReference type="SUPFAM" id="SSF54556">
    <property type="entry name" value="Chitinase insertion domain"/>
    <property type="match status" value="1"/>
</dbReference>
<dbReference type="InterPro" id="IPR029070">
    <property type="entry name" value="Chitinase_insertion_sf"/>
</dbReference>
<dbReference type="Gene3D" id="3.20.20.80">
    <property type="entry name" value="Glycosidases"/>
    <property type="match status" value="1"/>
</dbReference>
<dbReference type="AlphaFoldDB" id="A0A9D4Q308"/>
<dbReference type="PANTHER" id="PTHR11177:SF317">
    <property type="entry name" value="CHITINASE 12-RELATED"/>
    <property type="match status" value="1"/>
</dbReference>
<dbReference type="GO" id="GO:0005576">
    <property type="term" value="C:extracellular region"/>
    <property type="evidence" value="ECO:0007669"/>
    <property type="project" value="TreeGrafter"/>
</dbReference>
<dbReference type="VEuPathDB" id="VectorBase:RSAN_027864"/>
<dbReference type="GO" id="GO:0006032">
    <property type="term" value="P:chitin catabolic process"/>
    <property type="evidence" value="ECO:0007669"/>
    <property type="project" value="TreeGrafter"/>
</dbReference>
<dbReference type="PROSITE" id="PS51910">
    <property type="entry name" value="GH18_2"/>
    <property type="match status" value="1"/>
</dbReference>
<dbReference type="GO" id="GO:0004568">
    <property type="term" value="F:chitinase activity"/>
    <property type="evidence" value="ECO:0007669"/>
    <property type="project" value="TreeGrafter"/>
</dbReference>
<feature type="domain" description="GH18" evidence="1">
    <location>
        <begin position="1"/>
        <end position="124"/>
    </location>
</feature>
<evidence type="ECO:0000259" key="1">
    <source>
        <dbReference type="PROSITE" id="PS51910"/>
    </source>
</evidence>
<organism evidence="2 3">
    <name type="scientific">Rhipicephalus sanguineus</name>
    <name type="common">Brown dog tick</name>
    <name type="synonym">Ixodes sanguineus</name>
    <dbReference type="NCBI Taxonomy" id="34632"/>
    <lineage>
        <taxon>Eukaryota</taxon>
        <taxon>Metazoa</taxon>
        <taxon>Ecdysozoa</taxon>
        <taxon>Arthropoda</taxon>
        <taxon>Chelicerata</taxon>
        <taxon>Arachnida</taxon>
        <taxon>Acari</taxon>
        <taxon>Parasitiformes</taxon>
        <taxon>Ixodida</taxon>
        <taxon>Ixodoidea</taxon>
        <taxon>Ixodidae</taxon>
        <taxon>Rhipicephalinae</taxon>
        <taxon>Rhipicephalus</taxon>
        <taxon>Rhipicephalus</taxon>
    </lineage>
</organism>
<dbReference type="InterPro" id="IPR050314">
    <property type="entry name" value="Glycosyl_Hydrlase_18"/>
</dbReference>
<sequence>MPHEKIVLGIPLYARVYQLEDPSENGWGSRALGQAVLPFNKVCQILKEGSVTVMDKTAYAPYAYLGDVWISYENVESVVLKCLWADSVGLGGVMTYAIDMDDWEGKCDNNTKFPIHKAIWKTIG</sequence>
<dbReference type="InterPro" id="IPR017853">
    <property type="entry name" value="GH"/>
</dbReference>
<dbReference type="GO" id="GO:0005975">
    <property type="term" value="P:carbohydrate metabolic process"/>
    <property type="evidence" value="ECO:0007669"/>
    <property type="project" value="InterPro"/>
</dbReference>
<evidence type="ECO:0000313" key="3">
    <source>
        <dbReference type="Proteomes" id="UP000821837"/>
    </source>
</evidence>
<dbReference type="SUPFAM" id="SSF51445">
    <property type="entry name" value="(Trans)glycosidases"/>
    <property type="match status" value="1"/>
</dbReference>
<name>A0A9D4Q308_RHISA</name>
<dbReference type="Gene3D" id="3.10.50.10">
    <property type="match status" value="1"/>
</dbReference>
<accession>A0A9D4Q308</accession>